<dbReference type="PANTHER" id="PTHR42908">
    <property type="entry name" value="TRANSLATION ELONGATION FACTOR-RELATED"/>
    <property type="match status" value="1"/>
</dbReference>
<name>B5A4H5_GYMST</name>
<evidence type="ECO:0000313" key="2">
    <source>
        <dbReference type="EMBL" id="ACF24527.1"/>
    </source>
</evidence>
<dbReference type="SMART" id="SM00838">
    <property type="entry name" value="EFG_C"/>
    <property type="match status" value="1"/>
</dbReference>
<feature type="non-terminal residue" evidence="2">
    <location>
        <position position="1"/>
    </location>
</feature>
<organism evidence="2">
    <name type="scientific">Gymnochlora stellata</name>
    <dbReference type="NCBI Taxonomy" id="67809"/>
    <lineage>
        <taxon>Eukaryota</taxon>
        <taxon>Sar</taxon>
        <taxon>Rhizaria</taxon>
        <taxon>Cercozoa</taxon>
        <taxon>Chlorarachniophyceae</taxon>
        <taxon>Gymnochlora</taxon>
    </lineage>
</organism>
<dbReference type="Pfam" id="PF00679">
    <property type="entry name" value="EFG_C"/>
    <property type="match status" value="1"/>
</dbReference>
<reference evidence="2" key="1">
    <citation type="journal article" date="2008" name="Mol. Biol. Evol.">
        <title>Nucleus-encoded periplastid-targeted EFL in chlorarachniophytes.</title>
        <authorList>
            <person name="Gile G.H."/>
            <person name="Keeling P.J."/>
        </authorList>
    </citation>
    <scope>NUCLEOTIDE SEQUENCE</scope>
    <source>
        <strain evidence="2">CCMP 2057</strain>
    </source>
</reference>
<dbReference type="SUPFAM" id="SSF54211">
    <property type="entry name" value="Ribosomal protein S5 domain 2-like"/>
    <property type="match status" value="1"/>
</dbReference>
<dbReference type="GO" id="GO:0003924">
    <property type="term" value="F:GTPase activity"/>
    <property type="evidence" value="ECO:0007669"/>
    <property type="project" value="TreeGrafter"/>
</dbReference>
<dbReference type="InterPro" id="IPR000640">
    <property type="entry name" value="EFG_V-like"/>
</dbReference>
<protein>
    <submittedName>
        <fullName evidence="2">mRNA splicing factor U5 snRNP</fullName>
    </submittedName>
</protein>
<dbReference type="Gene3D" id="3.30.70.240">
    <property type="match status" value="1"/>
</dbReference>
<dbReference type="InterPro" id="IPR035647">
    <property type="entry name" value="EFG_III/V"/>
</dbReference>
<dbReference type="GO" id="GO:0071007">
    <property type="term" value="C:U2-type catalytic step 2 spliceosome"/>
    <property type="evidence" value="ECO:0007669"/>
    <property type="project" value="TreeGrafter"/>
</dbReference>
<dbReference type="GO" id="GO:0005829">
    <property type="term" value="C:cytosol"/>
    <property type="evidence" value="ECO:0007669"/>
    <property type="project" value="TreeGrafter"/>
</dbReference>
<dbReference type="GO" id="GO:0030623">
    <property type="term" value="F:U5 snRNA binding"/>
    <property type="evidence" value="ECO:0007669"/>
    <property type="project" value="TreeGrafter"/>
</dbReference>
<proteinExistence type="evidence at transcript level"/>
<dbReference type="SUPFAM" id="SSF54980">
    <property type="entry name" value="EF-G C-terminal domain-like"/>
    <property type="match status" value="1"/>
</dbReference>
<sequence length="298" mass="34956">HEETIVNTSLIKSYAKVKNKKYNYSITSIASVILKRKDLISISNLKGIKRHQFLSNNASLVKFWLSQYKQRLWSYYQDDSVLHNFTTKSLSSSIRNQIINSFIWCCRTGPLCYEPLSWVEFRILDYKGFKIIPKLQTDEFSRTMQRLFHSSFLLANPRLLEPYYLCEIYFYYDNIKIITNILENRRGSILLDTPLDGTLFFIINAVVPIIDSIGLEIDLRLHTQGSSFISFYFDGWKIVPGDPLVHQKNALSKFNISDNLLSTFYIRKIRKRKGLETYINFNSFLNDSMVLDLLHNTH</sequence>
<dbReference type="EMBL" id="EU810259">
    <property type="protein sequence ID" value="ACF24527.1"/>
    <property type="molecule type" value="mRNA"/>
</dbReference>
<dbReference type="PANTHER" id="PTHR42908:SF6">
    <property type="entry name" value="116 KDA U5 SMALL NUCLEAR RIBONUCLEOPROTEIN COMPONENT"/>
    <property type="match status" value="1"/>
</dbReference>
<dbReference type="AlphaFoldDB" id="B5A4H5"/>
<keyword evidence="2" id="KW-0542">Nucleomorph</keyword>
<dbReference type="GO" id="GO:0000398">
    <property type="term" value="P:mRNA splicing, via spliceosome"/>
    <property type="evidence" value="ECO:0007669"/>
    <property type="project" value="TreeGrafter"/>
</dbReference>
<dbReference type="Gene3D" id="3.30.230.10">
    <property type="match status" value="1"/>
</dbReference>
<dbReference type="InterPro" id="IPR014721">
    <property type="entry name" value="Ribsml_uS5_D2-typ_fold_subgr"/>
</dbReference>
<dbReference type="GO" id="GO:0046540">
    <property type="term" value="C:U4/U6 x U5 tri-snRNP complex"/>
    <property type="evidence" value="ECO:0007669"/>
    <property type="project" value="TreeGrafter"/>
</dbReference>
<geneLocation type="nucleomorph" evidence="2"/>
<accession>B5A4H5</accession>
<evidence type="ECO:0000259" key="1">
    <source>
        <dbReference type="SMART" id="SM00838"/>
    </source>
</evidence>
<dbReference type="InterPro" id="IPR020568">
    <property type="entry name" value="Ribosomal_Su5_D2-typ_SF"/>
</dbReference>
<feature type="domain" description="Elongation factor EFG" evidence="1">
    <location>
        <begin position="158"/>
        <end position="247"/>
    </location>
</feature>